<keyword evidence="3" id="KW-1185">Reference proteome</keyword>
<dbReference type="AlphaFoldDB" id="R4Z1L0"/>
<evidence type="ECO:0000256" key="1">
    <source>
        <dbReference type="SAM" id="MobiDB-lite"/>
    </source>
</evidence>
<dbReference type="STRING" id="1229780.BN381_430014"/>
<dbReference type="Proteomes" id="UP000018291">
    <property type="component" value="Unassembled WGS sequence"/>
</dbReference>
<proteinExistence type="predicted"/>
<gene>
    <name evidence="2" type="ORF">BN381_430014</name>
</gene>
<reference evidence="2 3" key="1">
    <citation type="journal article" date="2013" name="ISME J.">
        <title>Metabolic model for the filamentous 'Candidatus Microthrix parvicella' based on genomic and metagenomic analyses.</title>
        <authorList>
            <person name="Jon McIlroy S."/>
            <person name="Kristiansen R."/>
            <person name="Albertsen M."/>
            <person name="Michael Karst S."/>
            <person name="Rossetti S."/>
            <person name="Lund Nielsen J."/>
            <person name="Tandoi V."/>
            <person name="James Seviour R."/>
            <person name="Nielsen P.H."/>
        </authorList>
    </citation>
    <scope>NUCLEOTIDE SEQUENCE [LARGE SCALE GENOMIC DNA]</scope>
    <source>
        <strain evidence="2 3">RN1</strain>
    </source>
</reference>
<dbReference type="HOGENOM" id="CLU_3306518_0_0_11"/>
<feature type="region of interest" description="Disordered" evidence="1">
    <location>
        <begin position="1"/>
        <end position="23"/>
    </location>
</feature>
<evidence type="ECO:0000313" key="3">
    <source>
        <dbReference type="Proteomes" id="UP000018291"/>
    </source>
</evidence>
<name>R4Z1L0_9ACTN</name>
<evidence type="ECO:0000313" key="2">
    <source>
        <dbReference type="EMBL" id="CCM64618.1"/>
    </source>
</evidence>
<sequence length="39" mass="4072">MQAGSQPAAADGPPQMLDPLAYGLNARENQAPVAEFAWS</sequence>
<protein>
    <submittedName>
        <fullName evidence="2">Uncharacterized protein</fullName>
    </submittedName>
</protein>
<accession>R4Z1L0</accession>
<organism evidence="2 3">
    <name type="scientific">Candidatus Neomicrothrix parvicella RN1</name>
    <dbReference type="NCBI Taxonomy" id="1229780"/>
    <lineage>
        <taxon>Bacteria</taxon>
        <taxon>Bacillati</taxon>
        <taxon>Actinomycetota</taxon>
        <taxon>Acidimicrobiia</taxon>
        <taxon>Acidimicrobiales</taxon>
        <taxon>Microthrixaceae</taxon>
        <taxon>Candidatus Neomicrothrix</taxon>
    </lineage>
</organism>
<comment type="caution">
    <text evidence="2">The sequence shown here is derived from an EMBL/GenBank/DDBJ whole genome shotgun (WGS) entry which is preliminary data.</text>
</comment>
<dbReference type="EMBL" id="CANL01000038">
    <property type="protein sequence ID" value="CCM64618.1"/>
    <property type="molecule type" value="Genomic_DNA"/>
</dbReference>